<feature type="transmembrane region" description="Helical" evidence="13">
    <location>
        <begin position="94"/>
        <end position="116"/>
    </location>
</feature>
<evidence type="ECO:0000256" key="8">
    <source>
        <dbReference type="ARBA" id="ARBA00022801"/>
    </source>
</evidence>
<dbReference type="EMBL" id="LBUU01000007">
    <property type="protein sequence ID" value="KKQ70026.1"/>
    <property type="molecule type" value="Genomic_DNA"/>
</dbReference>
<evidence type="ECO:0000256" key="9">
    <source>
        <dbReference type="ARBA" id="ARBA00022833"/>
    </source>
</evidence>
<evidence type="ECO:0000256" key="5">
    <source>
        <dbReference type="ARBA" id="ARBA00022670"/>
    </source>
</evidence>
<dbReference type="GO" id="GO:0046872">
    <property type="term" value="F:metal ion binding"/>
    <property type="evidence" value="ECO:0007669"/>
    <property type="project" value="UniProtKB-KW"/>
</dbReference>
<dbReference type="Pfam" id="PF02163">
    <property type="entry name" value="Peptidase_M50"/>
    <property type="match status" value="1"/>
</dbReference>
<evidence type="ECO:0000256" key="6">
    <source>
        <dbReference type="ARBA" id="ARBA00022692"/>
    </source>
</evidence>
<gene>
    <name evidence="15" type="ORF">US91_C0007G0036</name>
</gene>
<keyword evidence="12 13" id="KW-0472">Membrane</keyword>
<dbReference type="PANTHER" id="PTHR35864:SF1">
    <property type="entry name" value="ZINC METALLOPROTEASE YWHC-RELATED"/>
    <property type="match status" value="1"/>
</dbReference>
<evidence type="ECO:0000256" key="13">
    <source>
        <dbReference type="SAM" id="Phobius"/>
    </source>
</evidence>
<evidence type="ECO:0000313" key="15">
    <source>
        <dbReference type="EMBL" id="KKQ70026.1"/>
    </source>
</evidence>
<keyword evidence="9" id="KW-0862">Zinc</keyword>
<feature type="domain" description="Peptidase M50" evidence="14">
    <location>
        <begin position="124"/>
        <end position="178"/>
    </location>
</feature>
<keyword evidence="6 13" id="KW-0812">Transmembrane</keyword>
<evidence type="ECO:0000256" key="7">
    <source>
        <dbReference type="ARBA" id="ARBA00022723"/>
    </source>
</evidence>
<dbReference type="InterPro" id="IPR044537">
    <property type="entry name" value="Rip2-like"/>
</dbReference>
<dbReference type="CDD" id="cd06158">
    <property type="entry name" value="S2P-M50_like_1"/>
    <property type="match status" value="1"/>
</dbReference>
<keyword evidence="7" id="KW-0479">Metal-binding</keyword>
<keyword evidence="4" id="KW-1003">Cell membrane</keyword>
<dbReference type="Proteomes" id="UP000034022">
    <property type="component" value="Unassembled WGS sequence"/>
</dbReference>
<evidence type="ECO:0000256" key="11">
    <source>
        <dbReference type="ARBA" id="ARBA00023049"/>
    </source>
</evidence>
<evidence type="ECO:0000256" key="3">
    <source>
        <dbReference type="ARBA" id="ARBA00007931"/>
    </source>
</evidence>
<evidence type="ECO:0000256" key="12">
    <source>
        <dbReference type="ARBA" id="ARBA00023136"/>
    </source>
</evidence>
<protein>
    <submittedName>
        <fullName evidence="15">Peptidase M50</fullName>
    </submittedName>
</protein>
<evidence type="ECO:0000313" key="16">
    <source>
        <dbReference type="Proteomes" id="UP000034022"/>
    </source>
</evidence>
<dbReference type="GO" id="GO:0008237">
    <property type="term" value="F:metallopeptidase activity"/>
    <property type="evidence" value="ECO:0007669"/>
    <property type="project" value="UniProtKB-KW"/>
</dbReference>
<dbReference type="GO" id="GO:0005886">
    <property type="term" value="C:plasma membrane"/>
    <property type="evidence" value="ECO:0007669"/>
    <property type="project" value="UniProtKB-SubCell"/>
</dbReference>
<evidence type="ECO:0000256" key="1">
    <source>
        <dbReference type="ARBA" id="ARBA00001947"/>
    </source>
</evidence>
<reference evidence="15 16" key="1">
    <citation type="journal article" date="2015" name="Nature">
        <title>rRNA introns, odd ribosomes, and small enigmatic genomes across a large radiation of phyla.</title>
        <authorList>
            <person name="Brown C.T."/>
            <person name="Hug L.A."/>
            <person name="Thomas B.C."/>
            <person name="Sharon I."/>
            <person name="Castelle C.J."/>
            <person name="Singh A."/>
            <person name="Wilkins M.J."/>
            <person name="Williams K.H."/>
            <person name="Banfield J.F."/>
        </authorList>
    </citation>
    <scope>NUCLEOTIDE SEQUENCE [LARGE SCALE GENOMIC DNA]</scope>
</reference>
<keyword evidence="8" id="KW-0378">Hydrolase</keyword>
<proteinExistence type="inferred from homology"/>
<name>A0A0G0MYN8_9BACT</name>
<dbReference type="AlphaFoldDB" id="A0A0G0MYN8"/>
<feature type="transmembrane region" description="Helical" evidence="13">
    <location>
        <begin position="53"/>
        <end position="74"/>
    </location>
</feature>
<evidence type="ECO:0000256" key="4">
    <source>
        <dbReference type="ARBA" id="ARBA00022475"/>
    </source>
</evidence>
<keyword evidence="5" id="KW-0645">Protease</keyword>
<feature type="transmembrane region" description="Helical" evidence="13">
    <location>
        <begin position="122"/>
        <end position="144"/>
    </location>
</feature>
<evidence type="ECO:0000256" key="2">
    <source>
        <dbReference type="ARBA" id="ARBA00004651"/>
    </source>
</evidence>
<dbReference type="GO" id="GO:0006508">
    <property type="term" value="P:proteolysis"/>
    <property type="evidence" value="ECO:0007669"/>
    <property type="project" value="UniProtKB-KW"/>
</dbReference>
<sequence length="203" mass="22675">MQTNLIIFQIIVLVFSAIIHEYMHGWMADQLGDTTAKDEGRLTLNPLPHIDPFGSVFLPFLLVLSGSPFVFGWAKPVPYNPYNLRDQRYGPAKVALAGPLGNLITAIFFGMLLRFAPLAGNPLLITLLAIIVQINLLLMIFNLLPIPPLDGSKIIAPFLPENIQKFMLNLERYGMILVIVFVMFGFNLIIPLINFLFNLIVGI</sequence>
<comment type="caution">
    <text evidence="15">The sequence shown here is derived from an EMBL/GenBank/DDBJ whole genome shotgun (WGS) entry which is preliminary data.</text>
</comment>
<dbReference type="InterPro" id="IPR052348">
    <property type="entry name" value="Metallopeptidase_M50B"/>
</dbReference>
<evidence type="ECO:0000256" key="10">
    <source>
        <dbReference type="ARBA" id="ARBA00022989"/>
    </source>
</evidence>
<comment type="subcellular location">
    <subcellularLocation>
        <location evidence="2">Cell membrane</location>
        <topology evidence="2">Multi-pass membrane protein</topology>
    </subcellularLocation>
</comment>
<dbReference type="InterPro" id="IPR008915">
    <property type="entry name" value="Peptidase_M50"/>
</dbReference>
<keyword evidence="10 13" id="KW-1133">Transmembrane helix</keyword>
<accession>A0A0G0MYN8</accession>
<organism evidence="15 16">
    <name type="scientific">Candidatus Falkowbacteria bacterium GW2011_GWE1_38_31</name>
    <dbReference type="NCBI Taxonomy" id="1618638"/>
    <lineage>
        <taxon>Bacteria</taxon>
        <taxon>Candidatus Falkowiibacteriota</taxon>
    </lineage>
</organism>
<comment type="cofactor">
    <cofactor evidence="1">
        <name>Zn(2+)</name>
        <dbReference type="ChEBI" id="CHEBI:29105"/>
    </cofactor>
</comment>
<evidence type="ECO:0000259" key="14">
    <source>
        <dbReference type="Pfam" id="PF02163"/>
    </source>
</evidence>
<dbReference type="PANTHER" id="PTHR35864">
    <property type="entry name" value="ZINC METALLOPROTEASE MJ0611-RELATED"/>
    <property type="match status" value="1"/>
</dbReference>
<comment type="similarity">
    <text evidence="3">Belongs to the peptidase M50B family.</text>
</comment>
<dbReference type="PATRIC" id="fig|1618638.3.peg.852"/>
<feature type="transmembrane region" description="Helical" evidence="13">
    <location>
        <begin position="5"/>
        <end position="23"/>
    </location>
</feature>
<feature type="transmembrane region" description="Helical" evidence="13">
    <location>
        <begin position="173"/>
        <end position="197"/>
    </location>
</feature>
<keyword evidence="11" id="KW-0482">Metalloprotease</keyword>